<dbReference type="eggNOG" id="COG1640">
    <property type="taxonomic scope" value="Bacteria"/>
</dbReference>
<dbReference type="GO" id="GO:0004134">
    <property type="term" value="F:4-alpha-glucanotransferase activity"/>
    <property type="evidence" value="ECO:0007669"/>
    <property type="project" value="UniProtKB-EC"/>
</dbReference>
<dbReference type="InterPro" id="IPR048458">
    <property type="entry name" value="MalQ_N"/>
</dbReference>
<keyword evidence="13" id="KW-1185">Reference proteome</keyword>
<evidence type="ECO:0000256" key="10">
    <source>
        <dbReference type="RuleBase" id="RU361207"/>
    </source>
</evidence>
<evidence type="ECO:0000256" key="4">
    <source>
        <dbReference type="ARBA" id="ARBA00020295"/>
    </source>
</evidence>
<evidence type="ECO:0000256" key="5">
    <source>
        <dbReference type="ARBA" id="ARBA00022676"/>
    </source>
</evidence>
<proteinExistence type="inferred from homology"/>
<evidence type="ECO:0000256" key="9">
    <source>
        <dbReference type="ARBA" id="ARBA00031501"/>
    </source>
</evidence>
<dbReference type="SUPFAM" id="SSF51445">
    <property type="entry name" value="(Trans)glycosidases"/>
    <property type="match status" value="1"/>
</dbReference>
<evidence type="ECO:0000256" key="2">
    <source>
        <dbReference type="ARBA" id="ARBA00005684"/>
    </source>
</evidence>
<dbReference type="STRING" id="357804.Ping_2365"/>
<keyword evidence="6 10" id="KW-0808">Transferase</keyword>
<dbReference type="EMBL" id="CP000510">
    <property type="protein sequence ID" value="ABM04102.1"/>
    <property type="molecule type" value="Genomic_DNA"/>
</dbReference>
<dbReference type="GO" id="GO:0005975">
    <property type="term" value="P:carbohydrate metabolic process"/>
    <property type="evidence" value="ECO:0007669"/>
    <property type="project" value="InterPro"/>
</dbReference>
<dbReference type="OrthoDB" id="9763489at2"/>
<dbReference type="RefSeq" id="WP_011770662.1">
    <property type="nucleotide sequence ID" value="NC_008709.1"/>
</dbReference>
<dbReference type="CAZy" id="GH77">
    <property type="family name" value="Glycoside Hydrolase Family 77"/>
</dbReference>
<evidence type="ECO:0000256" key="1">
    <source>
        <dbReference type="ARBA" id="ARBA00000439"/>
    </source>
</evidence>
<evidence type="ECO:0000256" key="8">
    <source>
        <dbReference type="ARBA" id="ARBA00031423"/>
    </source>
</evidence>
<dbReference type="Pfam" id="PF21226">
    <property type="entry name" value="MalQ_N"/>
    <property type="match status" value="1"/>
</dbReference>
<protein>
    <recommendedName>
        <fullName evidence="4 10">4-alpha-glucanotransferase</fullName>
        <ecNumber evidence="3 10">2.4.1.25</ecNumber>
    </recommendedName>
    <alternativeName>
        <fullName evidence="8 10">Amylomaltase</fullName>
    </alternativeName>
    <alternativeName>
        <fullName evidence="9 10">Disproportionating enzyme</fullName>
    </alternativeName>
</protein>
<dbReference type="NCBIfam" id="TIGR00217">
    <property type="entry name" value="malQ"/>
    <property type="match status" value="1"/>
</dbReference>
<organism evidence="12 13">
    <name type="scientific">Psychromonas ingrahamii (strain DSM 17664 / CCUG 51855 / 37)</name>
    <dbReference type="NCBI Taxonomy" id="357804"/>
    <lineage>
        <taxon>Bacteria</taxon>
        <taxon>Pseudomonadati</taxon>
        <taxon>Pseudomonadota</taxon>
        <taxon>Gammaproteobacteria</taxon>
        <taxon>Alteromonadales</taxon>
        <taxon>Psychromonadaceae</taxon>
        <taxon>Psychromonas</taxon>
    </lineage>
</organism>
<dbReference type="Pfam" id="PF02446">
    <property type="entry name" value="Glyco_hydro_77"/>
    <property type="match status" value="1"/>
</dbReference>
<dbReference type="Proteomes" id="UP000000639">
    <property type="component" value="Chromosome"/>
</dbReference>
<dbReference type="NCBIfam" id="NF008274">
    <property type="entry name" value="PRK11052.1"/>
    <property type="match status" value="1"/>
</dbReference>
<evidence type="ECO:0000313" key="12">
    <source>
        <dbReference type="EMBL" id="ABM04102.1"/>
    </source>
</evidence>
<feature type="domain" description="MalQ N-terminal beta-sandwich" evidence="11">
    <location>
        <begin position="67"/>
        <end position="166"/>
    </location>
</feature>
<evidence type="ECO:0000259" key="11">
    <source>
        <dbReference type="Pfam" id="PF21226"/>
    </source>
</evidence>
<reference evidence="12 13" key="1">
    <citation type="submission" date="2007-01" db="EMBL/GenBank/DDBJ databases">
        <title>Complete sequence of Psychromonas ingrahamii 37.</title>
        <authorList>
            <consortium name="US DOE Joint Genome Institute"/>
            <person name="Copeland A."/>
            <person name="Lucas S."/>
            <person name="Lapidus A."/>
            <person name="Barry K."/>
            <person name="Detter J.C."/>
            <person name="Glavina del Rio T."/>
            <person name="Hammon N."/>
            <person name="Israni S."/>
            <person name="Dalin E."/>
            <person name="Tice H."/>
            <person name="Pitluck S."/>
            <person name="Thompson L.S."/>
            <person name="Brettin T."/>
            <person name="Bruce D."/>
            <person name="Han C."/>
            <person name="Tapia R."/>
            <person name="Schmutz J."/>
            <person name="Larimer F."/>
            <person name="Land M."/>
            <person name="Hauser L."/>
            <person name="Kyrpides N."/>
            <person name="Ivanova N."/>
            <person name="Staley J."/>
            <person name="Richardson P."/>
        </authorList>
    </citation>
    <scope>NUCLEOTIDE SEQUENCE [LARGE SCALE GENOMIC DNA]</scope>
    <source>
        <strain evidence="12 13">37</strain>
    </source>
</reference>
<gene>
    <name evidence="12" type="ordered locus">Ping_2365</name>
</gene>
<dbReference type="KEGG" id="pin:Ping_2365"/>
<name>A1SX87_PSYIN</name>
<evidence type="ECO:0000256" key="7">
    <source>
        <dbReference type="ARBA" id="ARBA00023277"/>
    </source>
</evidence>
<dbReference type="EC" id="2.4.1.25" evidence="3 10"/>
<evidence type="ECO:0000256" key="3">
    <source>
        <dbReference type="ARBA" id="ARBA00012560"/>
    </source>
</evidence>
<keyword evidence="7 10" id="KW-0119">Carbohydrate metabolism</keyword>
<keyword evidence="5 10" id="KW-0328">Glycosyltransferase</keyword>
<evidence type="ECO:0000256" key="6">
    <source>
        <dbReference type="ARBA" id="ARBA00022679"/>
    </source>
</evidence>
<dbReference type="Gene3D" id="3.20.20.80">
    <property type="entry name" value="Glycosidases"/>
    <property type="match status" value="1"/>
</dbReference>
<comment type="similarity">
    <text evidence="2 10">Belongs to the disproportionating enzyme family.</text>
</comment>
<dbReference type="AlphaFoldDB" id="A1SX87"/>
<dbReference type="PANTHER" id="PTHR32438">
    <property type="entry name" value="4-ALPHA-GLUCANOTRANSFERASE DPE1, CHLOROPLASTIC/AMYLOPLASTIC"/>
    <property type="match status" value="1"/>
</dbReference>
<dbReference type="InterPro" id="IPR017853">
    <property type="entry name" value="GH"/>
</dbReference>
<dbReference type="InterPro" id="IPR003385">
    <property type="entry name" value="Glyco_hydro_77"/>
</dbReference>
<comment type="catalytic activity">
    <reaction evidence="1 10">
        <text>Transfers a segment of a (1-&gt;4)-alpha-D-glucan to a new position in an acceptor, which may be glucose or a (1-&gt;4)-alpha-D-glucan.</text>
        <dbReference type="EC" id="2.4.1.25"/>
    </reaction>
</comment>
<evidence type="ECO:0000313" key="13">
    <source>
        <dbReference type="Proteomes" id="UP000000639"/>
    </source>
</evidence>
<dbReference type="PANTHER" id="PTHR32438:SF5">
    <property type="entry name" value="4-ALPHA-GLUCANOTRANSFERASE DPE1, CHLOROPLASTIC_AMYLOPLASTIC"/>
    <property type="match status" value="1"/>
</dbReference>
<accession>A1SX87</accession>
<sequence length="732" mass="82536">MTNSALNMFMELKGIDPNFVDAWGKPAKISDENIRNIINKMGYEADNDDSLTAHYLEQEKQHWLSLLPPVAIYEKHDTYTLDVCLPIDYVTDDLLYKITTEDKNDITQSLSAIKFPLIAVNEISDIEFQCYQIALILDLPFGYHSLSLYEQGNDEALATMSLIITPASCYTPKSIDQGKKVWGASVQLYCVKSEVNWGIGDFSDLKTLLKNTAETGGDFIGLNPIHALSPSQPKQASPYSPSSRKWLNILYTDLTTVDELKRNKALQTEIDSDQFQDQLTSLRETDWVDYEKVTALKLEILKALFVTLNDGSVASDNRLASLQIYVDQKGESLQQQASYDALQFKFLAENPDSWGWPSWPEAFQSFQSEGTQAWIKNNKDEVLFWCYCQWIAELQLEEAHQLAKSLGMTLGIYRDLAVGVGKSSSDIWANRSLYCENISIGAPPDVLGPRGQSWGLPPIAPDQMIKAGYQPFIDLLQSNMSHCGALRIDHVMALLRLWWVPENCTADKGAYIYYAVHDMLNLLALESVRNKCLVIGEDLGTVPEGMDVLLKDAGVYSYKVFFFEVATDGGYISPSHYSEQAMATLSTHDMPTIKGFWNCEDLHLGRELGLYPDPVAYQQLLENRIRCKQQILDSLHGHNRLPGDFPRDAYITPMDKTLNFALQTHLASGNSALLSLQLEDFLEMDQPVNVPGTSDEYKNWQRKLSKNIEQIFTDPDIKTLLNKLSQARNGQI</sequence>
<dbReference type="HOGENOM" id="CLU_022072_1_1_6"/>